<proteinExistence type="inferred from homology"/>
<dbReference type="GO" id="GO:0009279">
    <property type="term" value="C:cell outer membrane"/>
    <property type="evidence" value="ECO:0007669"/>
    <property type="project" value="UniProtKB-SubCell"/>
</dbReference>
<comment type="caution">
    <text evidence="18">The sequence shown here is derived from an EMBL/GenBank/DDBJ whole genome shotgun (WGS) entry which is preliminary data.</text>
</comment>
<keyword evidence="12" id="KW-0564">Palmitate</keyword>
<feature type="domain" description="Soluble ligand binding" evidence="16">
    <location>
        <begin position="237"/>
        <end position="292"/>
    </location>
</feature>
<dbReference type="Pfam" id="PF10531">
    <property type="entry name" value="SLBB"/>
    <property type="match status" value="1"/>
</dbReference>
<keyword evidence="3" id="KW-0813">Transport</keyword>
<dbReference type="PANTHER" id="PTHR33619">
    <property type="entry name" value="POLYSACCHARIDE EXPORT PROTEIN GFCE-RELATED"/>
    <property type="match status" value="1"/>
</dbReference>
<evidence type="ECO:0000256" key="8">
    <source>
        <dbReference type="ARBA" id="ARBA00023047"/>
    </source>
</evidence>
<dbReference type="Pfam" id="PF22461">
    <property type="entry name" value="SLBB_2"/>
    <property type="match status" value="1"/>
</dbReference>
<keyword evidence="5" id="KW-0762">Sugar transport</keyword>
<evidence type="ECO:0000256" key="5">
    <source>
        <dbReference type="ARBA" id="ARBA00022597"/>
    </source>
</evidence>
<evidence type="ECO:0000259" key="15">
    <source>
        <dbReference type="Pfam" id="PF02563"/>
    </source>
</evidence>
<protein>
    <submittedName>
        <fullName evidence="18">SLBB domain-containing protein</fullName>
    </submittedName>
</protein>
<reference evidence="18" key="1">
    <citation type="submission" date="2023-05" db="EMBL/GenBank/DDBJ databases">
        <title>Anaerotaeda fermentans gen. nov., sp. nov., a novel anaerobic planctomycete of the new family within the order Sedimentisphaerales isolated from Taman Peninsula, Russia.</title>
        <authorList>
            <person name="Khomyakova M.A."/>
            <person name="Merkel A.Y."/>
            <person name="Slobodkin A.I."/>
        </authorList>
    </citation>
    <scope>NUCLEOTIDE SEQUENCE</scope>
    <source>
        <strain evidence="18">M17dextr</strain>
    </source>
</reference>
<dbReference type="InterPro" id="IPR019554">
    <property type="entry name" value="Soluble_ligand-bd"/>
</dbReference>
<gene>
    <name evidence="18" type="ORF">QJ522_19710</name>
</gene>
<evidence type="ECO:0000256" key="3">
    <source>
        <dbReference type="ARBA" id="ARBA00022448"/>
    </source>
</evidence>
<evidence type="ECO:0000259" key="16">
    <source>
        <dbReference type="Pfam" id="PF10531"/>
    </source>
</evidence>
<keyword evidence="13" id="KW-0998">Cell outer membrane</keyword>
<name>A0AAW6TZY2_9BACT</name>
<evidence type="ECO:0000256" key="6">
    <source>
        <dbReference type="ARBA" id="ARBA00022692"/>
    </source>
</evidence>
<dbReference type="RefSeq" id="WP_349246705.1">
    <property type="nucleotide sequence ID" value="NZ_JASCXX010000032.1"/>
</dbReference>
<dbReference type="GO" id="GO:0046930">
    <property type="term" value="C:pore complex"/>
    <property type="evidence" value="ECO:0007669"/>
    <property type="project" value="UniProtKB-KW"/>
</dbReference>
<organism evidence="18 19">
    <name type="scientific">Anaerobaca lacustris</name>
    <dbReference type="NCBI Taxonomy" id="3044600"/>
    <lineage>
        <taxon>Bacteria</taxon>
        <taxon>Pseudomonadati</taxon>
        <taxon>Planctomycetota</taxon>
        <taxon>Phycisphaerae</taxon>
        <taxon>Sedimentisphaerales</taxon>
        <taxon>Anaerobacaceae</taxon>
        <taxon>Anaerobaca</taxon>
    </lineage>
</organism>
<keyword evidence="11" id="KW-0472">Membrane</keyword>
<evidence type="ECO:0000256" key="13">
    <source>
        <dbReference type="ARBA" id="ARBA00023237"/>
    </source>
</evidence>
<dbReference type="InterPro" id="IPR049712">
    <property type="entry name" value="Poly_export"/>
</dbReference>
<keyword evidence="6" id="KW-0812">Transmembrane</keyword>
<evidence type="ECO:0000256" key="2">
    <source>
        <dbReference type="ARBA" id="ARBA00009450"/>
    </source>
</evidence>
<keyword evidence="19" id="KW-1185">Reference proteome</keyword>
<accession>A0AAW6TZY2</accession>
<evidence type="ECO:0000313" key="19">
    <source>
        <dbReference type="Proteomes" id="UP001431776"/>
    </source>
</evidence>
<dbReference type="AlphaFoldDB" id="A0AAW6TZY2"/>
<dbReference type="EMBL" id="JASCXX010000032">
    <property type="protein sequence ID" value="MDI6451298.1"/>
    <property type="molecule type" value="Genomic_DNA"/>
</dbReference>
<keyword evidence="8" id="KW-0625">Polysaccharide transport</keyword>
<dbReference type="InterPro" id="IPR054765">
    <property type="entry name" value="SLBB_dom"/>
</dbReference>
<dbReference type="InterPro" id="IPR003715">
    <property type="entry name" value="Poly_export_N"/>
</dbReference>
<keyword evidence="14" id="KW-0449">Lipoprotein</keyword>
<evidence type="ECO:0000256" key="7">
    <source>
        <dbReference type="ARBA" id="ARBA00022729"/>
    </source>
</evidence>
<keyword evidence="10" id="KW-0626">Porin</keyword>
<evidence type="ECO:0000259" key="17">
    <source>
        <dbReference type="Pfam" id="PF22461"/>
    </source>
</evidence>
<comment type="subcellular location">
    <subcellularLocation>
        <location evidence="1">Cell outer membrane</location>
        <topology evidence="1">Multi-pass membrane protein</topology>
    </subcellularLocation>
</comment>
<feature type="domain" description="SLBB" evidence="17">
    <location>
        <begin position="145"/>
        <end position="229"/>
    </location>
</feature>
<evidence type="ECO:0000256" key="14">
    <source>
        <dbReference type="ARBA" id="ARBA00023288"/>
    </source>
</evidence>
<keyword evidence="7" id="KW-0732">Signal</keyword>
<keyword evidence="4" id="KW-1134">Transmembrane beta strand</keyword>
<keyword evidence="9" id="KW-0406">Ion transport</keyword>
<comment type="similarity">
    <text evidence="2">Belongs to the BexD/CtrA/VexA family.</text>
</comment>
<dbReference type="Gene3D" id="3.10.560.10">
    <property type="entry name" value="Outer membrane lipoprotein wza domain like"/>
    <property type="match status" value="2"/>
</dbReference>
<evidence type="ECO:0000313" key="18">
    <source>
        <dbReference type="EMBL" id="MDI6451298.1"/>
    </source>
</evidence>
<dbReference type="Proteomes" id="UP001431776">
    <property type="component" value="Unassembled WGS sequence"/>
</dbReference>
<evidence type="ECO:0000256" key="9">
    <source>
        <dbReference type="ARBA" id="ARBA00023065"/>
    </source>
</evidence>
<dbReference type="Gene3D" id="3.30.1950.10">
    <property type="entry name" value="wza like domain"/>
    <property type="match status" value="1"/>
</dbReference>
<feature type="domain" description="Polysaccharide export protein N-terminal" evidence="15">
    <location>
        <begin position="49"/>
        <end position="138"/>
    </location>
</feature>
<dbReference type="GO" id="GO:0015159">
    <property type="term" value="F:polysaccharide transmembrane transporter activity"/>
    <property type="evidence" value="ECO:0007669"/>
    <property type="project" value="InterPro"/>
</dbReference>
<evidence type="ECO:0000256" key="11">
    <source>
        <dbReference type="ARBA" id="ARBA00023136"/>
    </source>
</evidence>
<dbReference type="Pfam" id="PF02563">
    <property type="entry name" value="Poly_export"/>
    <property type="match status" value="1"/>
</dbReference>
<evidence type="ECO:0000256" key="10">
    <source>
        <dbReference type="ARBA" id="ARBA00023114"/>
    </source>
</evidence>
<sequence length="349" mass="37864">MAVLVLPLSGCGDQVRMAAPDELEAFERAFSAVPTVDMDRIERAKLKTGPYRVVAGDVLEFTMPALLQAVTAKEVQAAQARSQADYPYLCRVRDGGEIVLPAIGPMAVAGLSLSQIEEKVTDAYGSYVVLHPSVFTRVSEFKTSKVYITGAVQNAGVYALQADRMTLSCLLTEAGGIAEAGAALVRIVRSDETDDDVDADDREPILLPVVNTNIPFQDVALAEGDTVIVEPTQMPLFSVLGLVSKPGNFPYPPNAEYNLTQAIAYAGGFDPVAEPRYVTIYRLKEDGSVARVPFRLIKKGEFTDALATPIRPGDVVAIEHTLRTRVNAAIHNMMRFNTGVYIQGRDLWD</sequence>
<dbReference type="GO" id="GO:0015288">
    <property type="term" value="F:porin activity"/>
    <property type="evidence" value="ECO:0007669"/>
    <property type="project" value="UniProtKB-KW"/>
</dbReference>
<dbReference type="PANTHER" id="PTHR33619:SF3">
    <property type="entry name" value="POLYSACCHARIDE EXPORT PROTEIN GFCE-RELATED"/>
    <property type="match status" value="1"/>
</dbReference>
<dbReference type="GO" id="GO:0006811">
    <property type="term" value="P:monoatomic ion transport"/>
    <property type="evidence" value="ECO:0007669"/>
    <property type="project" value="UniProtKB-KW"/>
</dbReference>
<evidence type="ECO:0000256" key="1">
    <source>
        <dbReference type="ARBA" id="ARBA00004571"/>
    </source>
</evidence>
<evidence type="ECO:0000256" key="12">
    <source>
        <dbReference type="ARBA" id="ARBA00023139"/>
    </source>
</evidence>
<evidence type="ECO:0000256" key="4">
    <source>
        <dbReference type="ARBA" id="ARBA00022452"/>
    </source>
</evidence>